<reference evidence="2" key="1">
    <citation type="submission" date="2021-02" db="EMBL/GenBank/DDBJ databases">
        <authorList>
            <person name="Nieuwenhuis M."/>
            <person name="Van De Peppel L.J.J."/>
        </authorList>
    </citation>
    <scope>NUCLEOTIDE SEQUENCE</scope>
    <source>
        <strain evidence="2">D49</strain>
    </source>
</reference>
<feature type="chain" id="PRO_5040206498" evidence="1">
    <location>
        <begin position="22"/>
        <end position="112"/>
    </location>
</feature>
<dbReference type="SUPFAM" id="SSF51445">
    <property type="entry name" value="(Trans)glycosidases"/>
    <property type="match status" value="1"/>
</dbReference>
<dbReference type="AlphaFoldDB" id="A0A9P7FXD9"/>
<dbReference type="Proteomes" id="UP000717328">
    <property type="component" value="Unassembled WGS sequence"/>
</dbReference>
<evidence type="ECO:0000313" key="3">
    <source>
        <dbReference type="Proteomes" id="UP000717328"/>
    </source>
</evidence>
<dbReference type="EMBL" id="JABCKI010005781">
    <property type="protein sequence ID" value="KAG5638103.1"/>
    <property type="molecule type" value="Genomic_DNA"/>
</dbReference>
<gene>
    <name evidence="2" type="ORF">H0H81_001781</name>
</gene>
<accession>A0A9P7FXD9</accession>
<proteinExistence type="predicted"/>
<evidence type="ECO:0000313" key="2">
    <source>
        <dbReference type="EMBL" id="KAG5638103.1"/>
    </source>
</evidence>
<reference evidence="2" key="2">
    <citation type="submission" date="2021-10" db="EMBL/GenBank/DDBJ databases">
        <title>Phylogenomics reveals ancestral predisposition of the termite-cultivated fungus Termitomyces towards a domesticated lifestyle.</title>
        <authorList>
            <person name="Auxier B."/>
            <person name="Grum-Grzhimaylo A."/>
            <person name="Cardenas M.E."/>
            <person name="Lodge J.D."/>
            <person name="Laessoe T."/>
            <person name="Pedersen O."/>
            <person name="Smith M.E."/>
            <person name="Kuyper T.W."/>
            <person name="Franco-Molano E.A."/>
            <person name="Baroni T.J."/>
            <person name="Aanen D.K."/>
        </authorList>
    </citation>
    <scope>NUCLEOTIDE SEQUENCE</scope>
    <source>
        <strain evidence="2">D49</strain>
    </source>
</reference>
<dbReference type="InterPro" id="IPR017853">
    <property type="entry name" value="GH"/>
</dbReference>
<name>A0A9P7FXD9_9AGAR</name>
<keyword evidence="1" id="KW-0732">Signal</keyword>
<keyword evidence="3" id="KW-1185">Reference proteome</keyword>
<comment type="caution">
    <text evidence="2">The sequence shown here is derived from an EMBL/GenBank/DDBJ whole genome shotgun (WGS) entry which is preliminary data.</text>
</comment>
<dbReference type="OrthoDB" id="10487740at2759"/>
<sequence>MFVSYSRLFFAVSIFALPALAVNNFVGLSTSNSIGGTSGYNCRSQEQWNTLARDAKNTGFRSIRVTGFDCDALDRASSAAAAAGIQVLAGIYVSGSMAGATTQIKLVPYLAV</sequence>
<feature type="signal peptide" evidence="1">
    <location>
        <begin position="1"/>
        <end position="21"/>
    </location>
</feature>
<organism evidence="2 3">
    <name type="scientific">Sphagnurus paluster</name>
    <dbReference type="NCBI Taxonomy" id="117069"/>
    <lineage>
        <taxon>Eukaryota</taxon>
        <taxon>Fungi</taxon>
        <taxon>Dikarya</taxon>
        <taxon>Basidiomycota</taxon>
        <taxon>Agaricomycotina</taxon>
        <taxon>Agaricomycetes</taxon>
        <taxon>Agaricomycetidae</taxon>
        <taxon>Agaricales</taxon>
        <taxon>Tricholomatineae</taxon>
        <taxon>Lyophyllaceae</taxon>
        <taxon>Sphagnurus</taxon>
    </lineage>
</organism>
<evidence type="ECO:0000256" key="1">
    <source>
        <dbReference type="SAM" id="SignalP"/>
    </source>
</evidence>
<protein>
    <submittedName>
        <fullName evidence="2">Uncharacterized protein</fullName>
    </submittedName>
</protein>